<dbReference type="HOGENOM" id="CLU_956741_0_0_1"/>
<keyword evidence="4" id="KW-1185">Reference proteome</keyword>
<dbReference type="OrthoDB" id="10255013at2759"/>
<dbReference type="InterPro" id="IPR006011">
    <property type="entry name" value="Syntaxin_N"/>
</dbReference>
<dbReference type="AlphaFoldDB" id="I3EKG0"/>
<dbReference type="SUPFAM" id="SSF47661">
    <property type="entry name" value="t-snare proteins"/>
    <property type="match status" value="1"/>
</dbReference>
<dbReference type="InterPro" id="IPR000727">
    <property type="entry name" value="T_SNARE_dom"/>
</dbReference>
<dbReference type="InParanoid" id="I3EKG0"/>
<dbReference type="GO" id="GO:0016192">
    <property type="term" value="P:vesicle-mediated transport"/>
    <property type="evidence" value="ECO:0007669"/>
    <property type="project" value="InterPro"/>
</dbReference>
<dbReference type="Proteomes" id="UP000002872">
    <property type="component" value="Unassembled WGS sequence"/>
</dbReference>
<name>I3EKG0_NEMP3</name>
<keyword evidence="1" id="KW-1133">Transmembrane helix</keyword>
<keyword evidence="1" id="KW-0472">Membrane</keyword>
<reference evidence="3" key="1">
    <citation type="submission" date="2011-01" db="EMBL/GenBank/DDBJ databases">
        <title>The Genome Sequence of Nematocida parisii strain ERTm3.</title>
        <authorList>
            <consortium name="The Broad Institute Genome Sequencing Platform"/>
            <consortium name="The Broad Institute Genome Sequencing Center for Infectious Disease"/>
            <person name="Cuomo C."/>
            <person name="Troemel E."/>
            <person name="Young S.K."/>
            <person name="Zeng Q."/>
            <person name="Gargeya S."/>
            <person name="Fitzgerald M."/>
            <person name="Haas B."/>
            <person name="Abouelleil A."/>
            <person name="Alvarado L."/>
            <person name="Arachchi H.M."/>
            <person name="Berlin A."/>
            <person name="Chapman S.B."/>
            <person name="Gearin G."/>
            <person name="Goldberg J."/>
            <person name="Griggs A."/>
            <person name="Gujja S."/>
            <person name="Hansen M."/>
            <person name="Heiman D."/>
            <person name="Howarth C."/>
            <person name="Larimer J."/>
            <person name="Lui A."/>
            <person name="MacDonald P.J.P."/>
            <person name="McCowen C."/>
            <person name="Montmayeur A."/>
            <person name="Murphy C."/>
            <person name="Neiman D."/>
            <person name="Pearson M."/>
            <person name="Priest M."/>
            <person name="Roberts A."/>
            <person name="Saif S."/>
            <person name="Shea T."/>
            <person name="Sisk P."/>
            <person name="Stolte C."/>
            <person name="Sykes S."/>
            <person name="Wortman J."/>
            <person name="Nusbaum C."/>
            <person name="Birren B."/>
        </authorList>
    </citation>
    <scope>NUCLEOTIDE SEQUENCE</scope>
    <source>
        <strain evidence="3">ERTm3</strain>
    </source>
</reference>
<protein>
    <recommendedName>
        <fullName evidence="2">t-SNARE coiled-coil homology domain-containing protein</fullName>
    </recommendedName>
</protein>
<keyword evidence="1" id="KW-0812">Transmembrane</keyword>
<dbReference type="STRING" id="935791.I3EKG0"/>
<feature type="transmembrane region" description="Helical" evidence="1">
    <location>
        <begin position="243"/>
        <end position="264"/>
    </location>
</feature>
<dbReference type="OMA" id="RNDTCEM"/>
<dbReference type="GO" id="GO:0016020">
    <property type="term" value="C:membrane"/>
    <property type="evidence" value="ECO:0007669"/>
    <property type="project" value="InterPro"/>
</dbReference>
<dbReference type="PROSITE" id="PS50192">
    <property type="entry name" value="T_SNARE"/>
    <property type="match status" value="1"/>
</dbReference>
<evidence type="ECO:0000313" key="3">
    <source>
        <dbReference type="EMBL" id="EIJ89707.1"/>
    </source>
</evidence>
<evidence type="ECO:0000313" key="4">
    <source>
        <dbReference type="Proteomes" id="UP000002872"/>
    </source>
</evidence>
<dbReference type="InterPro" id="IPR010989">
    <property type="entry name" value="SNARE"/>
</dbReference>
<accession>I3EKG0</accession>
<sequence>MSELLDFLNKAKATNETISALVECVSIADALKKKARHTEEEKLHQICEAMENLYKDFKKRTSAIKQDLNKMKEENNRHLDRYGFDRSFATRNSFMQNLLRRLSLVIQDFGRVQGGFATNQKERLKEQYLIANPDATATELNHLEEKEKGKLILQSAFTLGNKTAKEALLLAEKRRTSLEILLEGITDLKDLADDFSAIIRNDTCEMDKIHMGVNYANVQTGTAHKLINKTTKRKIRLFKAKKTTTLLGIIILFVILFLLIFKIAH</sequence>
<dbReference type="Gene3D" id="1.20.58.70">
    <property type="match status" value="1"/>
</dbReference>
<feature type="domain" description="T-SNARE coiled-coil homology" evidence="2">
    <location>
        <begin position="168"/>
        <end position="230"/>
    </location>
</feature>
<evidence type="ECO:0000259" key="2">
    <source>
        <dbReference type="PROSITE" id="PS50192"/>
    </source>
</evidence>
<dbReference type="FunCoup" id="I3EKG0">
    <property type="interactions" value="62"/>
</dbReference>
<dbReference type="VEuPathDB" id="MicrosporidiaDB:NEQG_00477"/>
<gene>
    <name evidence="3" type="ORF">NEQG_00477</name>
</gene>
<organism evidence="3 4">
    <name type="scientific">Nematocida parisii (strain ERTm3)</name>
    <name type="common">Nematode killer fungus</name>
    <dbReference type="NCBI Taxonomy" id="935791"/>
    <lineage>
        <taxon>Eukaryota</taxon>
        <taxon>Fungi</taxon>
        <taxon>Fungi incertae sedis</taxon>
        <taxon>Microsporidia</taxon>
        <taxon>Nematocida</taxon>
    </lineage>
</organism>
<dbReference type="Pfam" id="PF00804">
    <property type="entry name" value="Syntaxin"/>
    <property type="match status" value="1"/>
</dbReference>
<dbReference type="EMBL" id="GL870876">
    <property type="protein sequence ID" value="EIJ89707.1"/>
    <property type="molecule type" value="Genomic_DNA"/>
</dbReference>
<evidence type="ECO:0000256" key="1">
    <source>
        <dbReference type="SAM" id="Phobius"/>
    </source>
</evidence>
<proteinExistence type="predicted"/>